<dbReference type="AlphaFoldDB" id="A0A9D2J5E7"/>
<reference evidence="3" key="2">
    <citation type="submission" date="2021-04" db="EMBL/GenBank/DDBJ databases">
        <authorList>
            <person name="Gilroy R."/>
        </authorList>
    </citation>
    <scope>NUCLEOTIDE SEQUENCE</scope>
    <source>
        <strain evidence="3">ChiGjej4B4-7305</strain>
    </source>
</reference>
<reference evidence="3" key="1">
    <citation type="journal article" date="2021" name="PeerJ">
        <title>Extensive microbial diversity within the chicken gut microbiome revealed by metagenomics and culture.</title>
        <authorList>
            <person name="Gilroy R."/>
            <person name="Ravi A."/>
            <person name="Getino M."/>
            <person name="Pursley I."/>
            <person name="Horton D.L."/>
            <person name="Alikhan N.F."/>
            <person name="Baker D."/>
            <person name="Gharbi K."/>
            <person name="Hall N."/>
            <person name="Watson M."/>
            <person name="Adriaenssens E.M."/>
            <person name="Foster-Nyarko E."/>
            <person name="Jarju S."/>
            <person name="Secka A."/>
            <person name="Antonio M."/>
            <person name="Oren A."/>
            <person name="Chaudhuri R.R."/>
            <person name="La Ragione R."/>
            <person name="Hildebrand F."/>
            <person name="Pallen M.J."/>
        </authorList>
    </citation>
    <scope>NUCLEOTIDE SEQUENCE</scope>
    <source>
        <strain evidence="3">ChiGjej4B4-7305</strain>
    </source>
</reference>
<proteinExistence type="predicted"/>
<dbReference type="SUPFAM" id="SSF53448">
    <property type="entry name" value="Nucleotide-diphospho-sugar transferases"/>
    <property type="match status" value="1"/>
</dbReference>
<dbReference type="EMBL" id="DXBY01000190">
    <property type="protein sequence ID" value="HIZ36324.1"/>
    <property type="molecule type" value="Genomic_DNA"/>
</dbReference>
<keyword evidence="1 3" id="KW-0808">Transferase</keyword>
<protein>
    <submittedName>
        <fullName evidence="3">NTP transferase domain-containing protein</fullName>
    </submittedName>
</protein>
<sequence>MLAGGQGRRLGGRDKAALPVAGRPLLDRVLAACAEAQQVVLVGPGPAPDGVTRVQEDPPGGGPVAGIVAGLAQVHKPWVLVLAVDQPDAGRATPALVAALADDPEADLLCQRDATGHPQWLLGAYRTAALRDVLAGLGSGHGVPVARVADGLRMVEISDGAAHVGDIDTWDDHAAWEQRLRG</sequence>
<dbReference type="InterPro" id="IPR025877">
    <property type="entry name" value="MobA-like_NTP_Trfase"/>
</dbReference>
<dbReference type="GO" id="GO:0016779">
    <property type="term" value="F:nucleotidyltransferase activity"/>
    <property type="evidence" value="ECO:0007669"/>
    <property type="project" value="UniProtKB-ARBA"/>
</dbReference>
<dbReference type="Pfam" id="PF12804">
    <property type="entry name" value="NTP_transf_3"/>
    <property type="match status" value="1"/>
</dbReference>
<dbReference type="PANTHER" id="PTHR19136:SF81">
    <property type="entry name" value="MOLYBDENUM COFACTOR GUANYLYLTRANSFERASE"/>
    <property type="match status" value="1"/>
</dbReference>
<evidence type="ECO:0000313" key="4">
    <source>
        <dbReference type="Proteomes" id="UP000824037"/>
    </source>
</evidence>
<evidence type="ECO:0000256" key="1">
    <source>
        <dbReference type="ARBA" id="ARBA00022679"/>
    </source>
</evidence>
<name>A0A9D2J5E7_9MICO</name>
<organism evidence="3 4">
    <name type="scientific">Candidatus Ruania gallistercoris</name>
    <dbReference type="NCBI Taxonomy" id="2838746"/>
    <lineage>
        <taxon>Bacteria</taxon>
        <taxon>Bacillati</taxon>
        <taxon>Actinomycetota</taxon>
        <taxon>Actinomycetes</taxon>
        <taxon>Micrococcales</taxon>
        <taxon>Ruaniaceae</taxon>
        <taxon>Ruania</taxon>
    </lineage>
</organism>
<dbReference type="Proteomes" id="UP000824037">
    <property type="component" value="Unassembled WGS sequence"/>
</dbReference>
<evidence type="ECO:0000259" key="2">
    <source>
        <dbReference type="Pfam" id="PF12804"/>
    </source>
</evidence>
<dbReference type="InterPro" id="IPR029044">
    <property type="entry name" value="Nucleotide-diphossugar_trans"/>
</dbReference>
<dbReference type="PANTHER" id="PTHR19136">
    <property type="entry name" value="MOLYBDENUM COFACTOR GUANYLYLTRANSFERASE"/>
    <property type="match status" value="1"/>
</dbReference>
<dbReference type="Gene3D" id="3.90.550.10">
    <property type="entry name" value="Spore Coat Polysaccharide Biosynthesis Protein SpsA, Chain A"/>
    <property type="match status" value="1"/>
</dbReference>
<gene>
    <name evidence="3" type="ORF">H9815_11145</name>
</gene>
<comment type="caution">
    <text evidence="3">The sequence shown here is derived from an EMBL/GenBank/DDBJ whole genome shotgun (WGS) entry which is preliminary data.</text>
</comment>
<accession>A0A9D2J5E7</accession>
<evidence type="ECO:0000313" key="3">
    <source>
        <dbReference type="EMBL" id="HIZ36324.1"/>
    </source>
</evidence>
<feature type="domain" description="MobA-like NTP transferase" evidence="2">
    <location>
        <begin position="2"/>
        <end position="138"/>
    </location>
</feature>